<name>A0A2K8KRJ2_9GAMM</name>
<evidence type="ECO:0000313" key="8">
    <source>
        <dbReference type="EMBL" id="ATX77350.1"/>
    </source>
</evidence>
<dbReference type="InterPro" id="IPR030390">
    <property type="entry name" value="MeTrfase_TrmA_AS"/>
</dbReference>
<dbReference type="Gene3D" id="2.40.50.140">
    <property type="entry name" value="Nucleic acid-binding proteins"/>
    <property type="match status" value="1"/>
</dbReference>
<feature type="active site" description="Nucleophile" evidence="6">
    <location>
        <position position="375"/>
    </location>
</feature>
<evidence type="ECO:0000256" key="5">
    <source>
        <dbReference type="ARBA" id="ARBA00023014"/>
    </source>
</evidence>
<keyword evidence="1" id="KW-0004">4Fe-4S</keyword>
<dbReference type="CDD" id="cd02440">
    <property type="entry name" value="AdoMet_MTases"/>
    <property type="match status" value="1"/>
</dbReference>
<keyword evidence="5" id="KW-0411">Iron-sulfur</keyword>
<feature type="binding site" evidence="6">
    <location>
        <position position="279"/>
    </location>
    <ligand>
        <name>S-adenosyl-L-methionine</name>
        <dbReference type="ChEBI" id="CHEBI:59789"/>
    </ligand>
</feature>
<dbReference type="GO" id="GO:0070041">
    <property type="term" value="F:rRNA (uridine-C5-)-methyltransferase activity"/>
    <property type="evidence" value="ECO:0007669"/>
    <property type="project" value="TreeGrafter"/>
</dbReference>
<proteinExistence type="inferred from homology"/>
<keyword evidence="1" id="KW-0408">Iron</keyword>
<feature type="active site" evidence="7">
    <location>
        <position position="375"/>
    </location>
</feature>
<dbReference type="InterPro" id="IPR010280">
    <property type="entry name" value="U5_MeTrfase_fam"/>
</dbReference>
<dbReference type="Gene3D" id="2.40.50.1070">
    <property type="match status" value="1"/>
</dbReference>
<keyword evidence="3 6" id="KW-0808">Transferase</keyword>
<feature type="binding site" evidence="6">
    <location>
        <position position="300"/>
    </location>
    <ligand>
        <name>S-adenosyl-L-methionine</name>
        <dbReference type="ChEBI" id="CHEBI:59789"/>
    </ligand>
</feature>
<dbReference type="Pfam" id="PF05958">
    <property type="entry name" value="tRNA_U5-meth_tr"/>
    <property type="match status" value="1"/>
</dbReference>
<dbReference type="SUPFAM" id="SSF50249">
    <property type="entry name" value="Nucleic acid-binding proteins"/>
    <property type="match status" value="1"/>
</dbReference>
<dbReference type="OrthoDB" id="9804590at2"/>
<reference evidence="8 9" key="1">
    <citation type="journal article" date="2017" name="Environ. Microbiol.">
        <title>Genomic and physiological analyses of 'Reinekea forsetii' reveal a versatile opportunistic lifestyle during spring algae blooms.</title>
        <authorList>
            <person name="Avci B."/>
            <person name="Hahnke R.L."/>
            <person name="Chafee M."/>
            <person name="Fischer T."/>
            <person name="Gruber-Vodicka H."/>
            <person name="Tegetmeyer H.E."/>
            <person name="Harder J."/>
            <person name="Fuchs B.M."/>
            <person name="Amann R.I."/>
            <person name="Teeling H."/>
        </authorList>
    </citation>
    <scope>NUCLEOTIDE SEQUENCE [LARGE SCALE GENOMIC DNA]</scope>
    <source>
        <strain evidence="8 9">Hel1_31_D35</strain>
    </source>
</reference>
<dbReference type="AlphaFoldDB" id="A0A2K8KRJ2"/>
<sequence>MKRKPNQFSKASSKPLPAPLTLDILRYSHDGRGIASHEGRVVMVANALPGEQVVATIDQAGSKLWQGRSTSIITASPVRLAAPCKLYGVCGGCQLQHLQHANQLPVKQQTVSDHLRRNGFKEQAWSEPLLSEPYGYRHRARFHVDKKGQVGFHAEKGNRLVPVAQCPVLTPALEQAYQTLVASAPMVGIVQFELVVDDQGQIGVVVLDGKPIASADFYLWSNSQGWWSTQALSYQAGAATVTALPGEFTQVNRSVNQQMIAQARQWLQLTATDRLLDLFCGNGNLSLALADEVAACLGLEASHSAITQATSAAQGRPQVLFEQADLFTVDLSKLAAVRSFEPTVMLLDPPRAGAEALCAVLKKIPSVKKILYVSCDPATLARDLTLLVDAKWRVRKIGLIDMFPQTRHIETMVYLEKRAKS</sequence>
<feature type="binding site" evidence="6">
    <location>
        <position position="348"/>
    </location>
    <ligand>
        <name>S-adenosyl-L-methionine</name>
        <dbReference type="ChEBI" id="CHEBI:59789"/>
    </ligand>
</feature>
<organism evidence="8 9">
    <name type="scientific">Reinekea forsetii</name>
    <dbReference type="NCBI Taxonomy" id="1336806"/>
    <lineage>
        <taxon>Bacteria</taxon>
        <taxon>Pseudomonadati</taxon>
        <taxon>Pseudomonadota</taxon>
        <taxon>Gammaproteobacteria</taxon>
        <taxon>Oceanospirillales</taxon>
        <taxon>Saccharospirillaceae</taxon>
        <taxon>Reinekea</taxon>
    </lineage>
</organism>
<dbReference type="PROSITE" id="PS51687">
    <property type="entry name" value="SAM_MT_RNA_M5U"/>
    <property type="match status" value="1"/>
</dbReference>
<evidence type="ECO:0000256" key="7">
    <source>
        <dbReference type="PROSITE-ProRule" id="PRU10015"/>
    </source>
</evidence>
<feature type="binding site" evidence="6">
    <location>
        <position position="250"/>
    </location>
    <ligand>
        <name>S-adenosyl-L-methionine</name>
        <dbReference type="ChEBI" id="CHEBI:59789"/>
    </ligand>
</feature>
<dbReference type="Proteomes" id="UP000229757">
    <property type="component" value="Chromosome"/>
</dbReference>
<keyword evidence="4 6" id="KW-0949">S-adenosyl-L-methionine</keyword>
<accession>A0A2K8KRJ2</accession>
<dbReference type="Gene3D" id="3.40.50.150">
    <property type="entry name" value="Vaccinia Virus protein VP39"/>
    <property type="match status" value="1"/>
</dbReference>
<evidence type="ECO:0000256" key="4">
    <source>
        <dbReference type="ARBA" id="ARBA00022691"/>
    </source>
</evidence>
<keyword evidence="2 6" id="KW-0489">Methyltransferase</keyword>
<dbReference type="GO" id="GO:0070475">
    <property type="term" value="P:rRNA base methylation"/>
    <property type="evidence" value="ECO:0007669"/>
    <property type="project" value="TreeGrafter"/>
</dbReference>
<dbReference type="PROSITE" id="PS01231">
    <property type="entry name" value="TRMA_2"/>
    <property type="match status" value="1"/>
</dbReference>
<gene>
    <name evidence="8" type="primary">rumA</name>
    <name evidence="8" type="ORF">REIFOR_02217</name>
</gene>
<evidence type="ECO:0000256" key="1">
    <source>
        <dbReference type="ARBA" id="ARBA00022485"/>
    </source>
</evidence>
<evidence type="ECO:0000256" key="6">
    <source>
        <dbReference type="PROSITE-ProRule" id="PRU01024"/>
    </source>
</evidence>
<dbReference type="InterPro" id="IPR030391">
    <property type="entry name" value="MeTrfase_TrmA_CS"/>
</dbReference>
<dbReference type="EMBL" id="CP011797">
    <property type="protein sequence ID" value="ATX77350.1"/>
    <property type="molecule type" value="Genomic_DNA"/>
</dbReference>
<keyword evidence="1" id="KW-0479">Metal-binding</keyword>
<dbReference type="InterPro" id="IPR029063">
    <property type="entry name" value="SAM-dependent_MTases_sf"/>
</dbReference>
<dbReference type="PROSITE" id="PS01230">
    <property type="entry name" value="TRMA_1"/>
    <property type="match status" value="1"/>
</dbReference>
<evidence type="ECO:0000256" key="3">
    <source>
        <dbReference type="ARBA" id="ARBA00022679"/>
    </source>
</evidence>
<keyword evidence="9" id="KW-1185">Reference proteome</keyword>
<dbReference type="InterPro" id="IPR012340">
    <property type="entry name" value="NA-bd_OB-fold"/>
</dbReference>
<dbReference type="GO" id="GO:0051539">
    <property type="term" value="F:4 iron, 4 sulfur cluster binding"/>
    <property type="evidence" value="ECO:0007669"/>
    <property type="project" value="UniProtKB-KW"/>
</dbReference>
<evidence type="ECO:0000313" key="9">
    <source>
        <dbReference type="Proteomes" id="UP000229757"/>
    </source>
</evidence>
<protein>
    <submittedName>
        <fullName evidence="8">23S rRNA (Uracil-5-)-methyltransferase RumA</fullName>
        <ecNumber evidence="8">2.1.1.-</ecNumber>
    </submittedName>
</protein>
<evidence type="ECO:0000256" key="2">
    <source>
        <dbReference type="ARBA" id="ARBA00022603"/>
    </source>
</evidence>
<dbReference type="PANTHER" id="PTHR11061:SF49">
    <property type="entry name" value="23S RRNA (URACIL(1939)-C(5))-METHYLTRANSFERASE RLMD"/>
    <property type="match status" value="1"/>
</dbReference>
<dbReference type="EC" id="2.1.1.-" evidence="8"/>
<dbReference type="SUPFAM" id="SSF53335">
    <property type="entry name" value="S-adenosyl-L-methionine-dependent methyltransferases"/>
    <property type="match status" value="1"/>
</dbReference>
<dbReference type="PANTHER" id="PTHR11061">
    <property type="entry name" value="RNA M5U METHYLTRANSFERASE"/>
    <property type="match status" value="1"/>
</dbReference>
<dbReference type="RefSeq" id="WP_100257617.1">
    <property type="nucleotide sequence ID" value="NZ_CP011797.1"/>
</dbReference>
<comment type="similarity">
    <text evidence="6">Belongs to the class I-like SAM-binding methyltransferase superfamily. RNA M5U methyltransferase family.</text>
</comment>
<dbReference type="KEGG" id="rfo:REIFOR_02217"/>